<dbReference type="Gene3D" id="3.90.79.10">
    <property type="entry name" value="Nucleoside Triphosphate Pyrophosphohydrolase"/>
    <property type="match status" value="1"/>
</dbReference>
<comment type="cofactor">
    <cofactor evidence="1">
        <name>Mg(2+)</name>
        <dbReference type="ChEBI" id="CHEBI:18420"/>
    </cofactor>
</comment>
<organism evidence="8 9">
    <name type="scientific">Cytobacillus eiseniae</name>
    <dbReference type="NCBI Taxonomy" id="762947"/>
    <lineage>
        <taxon>Bacteria</taxon>
        <taxon>Bacillati</taxon>
        <taxon>Bacillota</taxon>
        <taxon>Bacilli</taxon>
        <taxon>Bacillales</taxon>
        <taxon>Bacillaceae</taxon>
        <taxon>Cytobacillus</taxon>
    </lineage>
</organism>
<evidence type="ECO:0000259" key="7">
    <source>
        <dbReference type="PROSITE" id="PS51462"/>
    </source>
</evidence>
<dbReference type="Pfam" id="PF00293">
    <property type="entry name" value="NUDIX"/>
    <property type="match status" value="1"/>
</dbReference>
<evidence type="ECO:0000256" key="2">
    <source>
        <dbReference type="ARBA" id="ARBA00005582"/>
    </source>
</evidence>
<dbReference type="PROSITE" id="PS00893">
    <property type="entry name" value="NUDIX_BOX"/>
    <property type="match status" value="1"/>
</dbReference>
<keyword evidence="5" id="KW-0460">Magnesium</keyword>
<dbReference type="SUPFAM" id="SSF55811">
    <property type="entry name" value="Nudix"/>
    <property type="match status" value="1"/>
</dbReference>
<keyword evidence="4 6" id="KW-0378">Hydrolase</keyword>
<proteinExistence type="inferred from homology"/>
<dbReference type="PROSITE" id="PS51462">
    <property type="entry name" value="NUDIX"/>
    <property type="match status" value="1"/>
</dbReference>
<reference evidence="8 9" key="1">
    <citation type="submission" date="2021-03" db="EMBL/GenBank/DDBJ databases">
        <title>Genomic Encyclopedia of Type Strains, Phase IV (KMG-IV): sequencing the most valuable type-strain genomes for metagenomic binning, comparative biology and taxonomic classification.</title>
        <authorList>
            <person name="Goeker M."/>
        </authorList>
    </citation>
    <scope>NUCLEOTIDE SEQUENCE [LARGE SCALE GENOMIC DNA]</scope>
    <source>
        <strain evidence="8 9">DSM 26675</strain>
    </source>
</reference>
<dbReference type="EC" id="3.6.1.55" evidence="8"/>
<dbReference type="PANTHER" id="PTHR43758">
    <property type="entry name" value="7,8-DIHYDRO-8-OXOGUANINE TRIPHOSPHATASE"/>
    <property type="match status" value="1"/>
</dbReference>
<accession>A0ABS4RKT4</accession>
<evidence type="ECO:0000256" key="6">
    <source>
        <dbReference type="RuleBase" id="RU003476"/>
    </source>
</evidence>
<dbReference type="Proteomes" id="UP001519293">
    <property type="component" value="Unassembled WGS sequence"/>
</dbReference>
<evidence type="ECO:0000256" key="5">
    <source>
        <dbReference type="ARBA" id="ARBA00022842"/>
    </source>
</evidence>
<dbReference type="PANTHER" id="PTHR43758:SF8">
    <property type="entry name" value="8-OXO-DGTP DIPHOSPHATASE YTKD-RELATED"/>
    <property type="match status" value="1"/>
</dbReference>
<dbReference type="InterPro" id="IPR015797">
    <property type="entry name" value="NUDIX_hydrolase-like_dom_sf"/>
</dbReference>
<evidence type="ECO:0000256" key="4">
    <source>
        <dbReference type="ARBA" id="ARBA00022801"/>
    </source>
</evidence>
<keyword evidence="9" id="KW-1185">Reference proteome</keyword>
<evidence type="ECO:0000256" key="1">
    <source>
        <dbReference type="ARBA" id="ARBA00001946"/>
    </source>
</evidence>
<feature type="domain" description="Nudix hydrolase" evidence="7">
    <location>
        <begin position="21"/>
        <end position="154"/>
    </location>
</feature>
<comment type="caution">
    <text evidence="8">The sequence shown here is derived from an EMBL/GenBank/DDBJ whole genome shotgun (WGS) entry which is preliminary data.</text>
</comment>
<sequence>MKTFTDANGGFVRLAFTSHAFDQRPAHVLVIGKKDGKWLLTKHKIRGLEFPGGKIENGETIEEAARREVFEETGATVSSIRLIGEYEVTLNGESFVKAICYCVVDELKDNEHYFETNGPVLVEGNLLELRWGVEYSFIMKDQVTEESIARIERLD</sequence>
<evidence type="ECO:0000256" key="3">
    <source>
        <dbReference type="ARBA" id="ARBA00022723"/>
    </source>
</evidence>
<dbReference type="NCBIfam" id="TIGR02705">
    <property type="entry name" value="nudix_YtkD"/>
    <property type="match status" value="1"/>
</dbReference>
<dbReference type="GO" id="GO:0035539">
    <property type="term" value="F:8-oxo-7,8-dihydrodeoxyguanosine triphosphate pyrophosphatase activity"/>
    <property type="evidence" value="ECO:0007669"/>
    <property type="project" value="UniProtKB-EC"/>
</dbReference>
<dbReference type="EMBL" id="JAGIKZ010000032">
    <property type="protein sequence ID" value="MBP2243041.1"/>
    <property type="molecule type" value="Genomic_DNA"/>
</dbReference>
<protein>
    <submittedName>
        <fullName evidence="8">8-oxo-dGTP diphosphatase</fullName>
        <ecNumber evidence="8">3.6.1.55</ecNumber>
    </submittedName>
</protein>
<dbReference type="InterPro" id="IPR000086">
    <property type="entry name" value="NUDIX_hydrolase_dom"/>
</dbReference>
<dbReference type="InterPro" id="IPR014078">
    <property type="entry name" value="Nudix_YtkD"/>
</dbReference>
<evidence type="ECO:0000313" key="9">
    <source>
        <dbReference type="Proteomes" id="UP001519293"/>
    </source>
</evidence>
<name>A0ABS4RKT4_9BACI</name>
<dbReference type="InterPro" id="IPR020084">
    <property type="entry name" value="NUDIX_hydrolase_CS"/>
</dbReference>
<gene>
    <name evidence="8" type="ORF">J2Z40_003623</name>
</gene>
<comment type="similarity">
    <text evidence="2 6">Belongs to the Nudix hydrolase family.</text>
</comment>
<evidence type="ECO:0000313" key="8">
    <source>
        <dbReference type="EMBL" id="MBP2243041.1"/>
    </source>
</evidence>
<dbReference type="InterPro" id="IPR020476">
    <property type="entry name" value="Nudix_hydrolase"/>
</dbReference>
<keyword evidence="3" id="KW-0479">Metal-binding</keyword>
<dbReference type="PRINTS" id="PR00502">
    <property type="entry name" value="NUDIXFAMILY"/>
</dbReference>
<dbReference type="RefSeq" id="WP_066397027.1">
    <property type="nucleotide sequence ID" value="NZ_JAGIKZ010000032.1"/>
</dbReference>